<feature type="region of interest" description="Disordered" evidence="1">
    <location>
        <begin position="19"/>
        <end position="41"/>
    </location>
</feature>
<dbReference type="PROSITE" id="PS51257">
    <property type="entry name" value="PROKAR_LIPOPROTEIN"/>
    <property type="match status" value="1"/>
</dbReference>
<feature type="signal peptide" evidence="2">
    <location>
        <begin position="1"/>
        <end position="19"/>
    </location>
</feature>
<feature type="region of interest" description="Disordered" evidence="1">
    <location>
        <begin position="55"/>
        <end position="88"/>
    </location>
</feature>
<gene>
    <name evidence="3" type="ORF">C8D84_101359</name>
</gene>
<protein>
    <recommendedName>
        <fullName evidence="5">PsiF repeat-containing protein</fullName>
    </recommendedName>
</protein>
<sequence>MKKLLFIVLASTVGISACASNGTSNGSSDRNHQRPAMSADMKQAMNDCAQRVGVKMNKDSRPSKSDMKKIDSCMSAKGFEKPAGHGRH</sequence>
<evidence type="ECO:0008006" key="5">
    <source>
        <dbReference type="Google" id="ProtNLM"/>
    </source>
</evidence>
<evidence type="ECO:0000313" key="4">
    <source>
        <dbReference type="Proteomes" id="UP000245655"/>
    </source>
</evidence>
<evidence type="ECO:0000256" key="2">
    <source>
        <dbReference type="SAM" id="SignalP"/>
    </source>
</evidence>
<feature type="compositionally biased region" description="Basic and acidic residues" evidence="1">
    <location>
        <begin position="78"/>
        <end position="88"/>
    </location>
</feature>
<name>A0A2V2A0L3_PSYIM</name>
<dbReference type="GeneID" id="60254129"/>
<feature type="chain" id="PRO_5016113090" description="PsiF repeat-containing protein" evidence="2">
    <location>
        <begin position="20"/>
        <end position="88"/>
    </location>
</feature>
<feature type="compositionally biased region" description="Polar residues" evidence="1">
    <location>
        <begin position="19"/>
        <end position="28"/>
    </location>
</feature>
<evidence type="ECO:0000313" key="3">
    <source>
        <dbReference type="EMBL" id="PWK15408.1"/>
    </source>
</evidence>
<keyword evidence="2" id="KW-0732">Signal</keyword>
<comment type="caution">
    <text evidence="3">The sequence shown here is derived from an EMBL/GenBank/DDBJ whole genome shotgun (WGS) entry which is preliminary data.</text>
</comment>
<dbReference type="EMBL" id="QGGM01000001">
    <property type="protein sequence ID" value="PWK15408.1"/>
    <property type="molecule type" value="Genomic_DNA"/>
</dbReference>
<organism evidence="3 4">
    <name type="scientific">Psychrobacter immobilis</name>
    <dbReference type="NCBI Taxonomy" id="498"/>
    <lineage>
        <taxon>Bacteria</taxon>
        <taxon>Pseudomonadati</taxon>
        <taxon>Pseudomonadota</taxon>
        <taxon>Gammaproteobacteria</taxon>
        <taxon>Moraxellales</taxon>
        <taxon>Moraxellaceae</taxon>
        <taxon>Psychrobacter</taxon>
    </lineage>
</organism>
<accession>A0A2V2A0L3</accession>
<proteinExistence type="predicted"/>
<evidence type="ECO:0000256" key="1">
    <source>
        <dbReference type="SAM" id="MobiDB-lite"/>
    </source>
</evidence>
<keyword evidence="4" id="KW-1185">Reference proteome</keyword>
<dbReference type="Proteomes" id="UP000245655">
    <property type="component" value="Unassembled WGS sequence"/>
</dbReference>
<dbReference type="RefSeq" id="WP_109589554.1">
    <property type="nucleotide sequence ID" value="NZ_CAJGZY010000001.1"/>
</dbReference>
<reference evidence="3 4" key="1">
    <citation type="submission" date="2018-05" db="EMBL/GenBank/DDBJ databases">
        <title>Genomic Encyclopedia of Type Strains, Phase IV (KMG-IV): sequencing the most valuable type-strain genomes for metagenomic binning, comparative biology and taxonomic classification.</title>
        <authorList>
            <person name="Goeker M."/>
        </authorList>
    </citation>
    <scope>NUCLEOTIDE SEQUENCE [LARGE SCALE GENOMIC DNA]</scope>
    <source>
        <strain evidence="3 4">DSM 7229</strain>
    </source>
</reference>
<dbReference type="AlphaFoldDB" id="A0A2V2A0L3"/>
<feature type="compositionally biased region" description="Basic and acidic residues" evidence="1">
    <location>
        <begin position="56"/>
        <end position="71"/>
    </location>
</feature>